<dbReference type="EMBL" id="GBRH01248107">
    <property type="protein sequence ID" value="JAD49788.1"/>
    <property type="molecule type" value="Transcribed_RNA"/>
</dbReference>
<name>A0A0A9AIU1_ARUDO</name>
<organism evidence="1">
    <name type="scientific">Arundo donax</name>
    <name type="common">Giant reed</name>
    <name type="synonym">Donax arundinaceus</name>
    <dbReference type="NCBI Taxonomy" id="35708"/>
    <lineage>
        <taxon>Eukaryota</taxon>
        <taxon>Viridiplantae</taxon>
        <taxon>Streptophyta</taxon>
        <taxon>Embryophyta</taxon>
        <taxon>Tracheophyta</taxon>
        <taxon>Spermatophyta</taxon>
        <taxon>Magnoliopsida</taxon>
        <taxon>Liliopsida</taxon>
        <taxon>Poales</taxon>
        <taxon>Poaceae</taxon>
        <taxon>PACMAD clade</taxon>
        <taxon>Arundinoideae</taxon>
        <taxon>Arundineae</taxon>
        <taxon>Arundo</taxon>
    </lineage>
</organism>
<protein>
    <submittedName>
        <fullName evidence="1">Uncharacterized protein</fullName>
    </submittedName>
</protein>
<evidence type="ECO:0000313" key="1">
    <source>
        <dbReference type="EMBL" id="JAD49788.1"/>
    </source>
</evidence>
<accession>A0A0A9AIU1</accession>
<proteinExistence type="predicted"/>
<reference evidence="1" key="1">
    <citation type="submission" date="2014-09" db="EMBL/GenBank/DDBJ databases">
        <authorList>
            <person name="Magalhaes I.L.F."/>
            <person name="Oliveira U."/>
            <person name="Santos F.R."/>
            <person name="Vidigal T.H.D.A."/>
            <person name="Brescovit A.D."/>
            <person name="Santos A.J."/>
        </authorList>
    </citation>
    <scope>NUCLEOTIDE SEQUENCE</scope>
    <source>
        <tissue evidence="1">Shoot tissue taken approximately 20 cm above the soil surface</tissue>
    </source>
</reference>
<sequence>MLRAIPKQLVEPEPPCIMYTSNLDLLLVCSSMN</sequence>
<dbReference type="AlphaFoldDB" id="A0A0A9AIU1"/>
<reference evidence="1" key="2">
    <citation type="journal article" date="2015" name="Data Brief">
        <title>Shoot transcriptome of the giant reed, Arundo donax.</title>
        <authorList>
            <person name="Barrero R.A."/>
            <person name="Guerrero F.D."/>
            <person name="Moolhuijzen P."/>
            <person name="Goolsby J.A."/>
            <person name="Tidwell J."/>
            <person name="Bellgard S.E."/>
            <person name="Bellgard M.I."/>
        </authorList>
    </citation>
    <scope>NUCLEOTIDE SEQUENCE</scope>
    <source>
        <tissue evidence="1">Shoot tissue taken approximately 20 cm above the soil surface</tissue>
    </source>
</reference>